<sequence>MAKKYQKVTLPRLEPPVTPVKQEDFYNVPTGTTSNLIMETLGAGENISDLPTRKQQVSHGTKLEVTEAGKLRQIQQNSEKSSITLELADIDKLTGNNKPAKKLFVLALIKANEQAIFNGELGRNYVSFPLQELVDNGFYSRLQSARKGFKDGMDALTSLKVKGRIQKSKKDVSTIDCLELLFTGARIVRGQCTIFFNERIDWGFIAQYFTILPRYYFALSNRASDLLYYIFYIARQHTRDIERRGYFTIGFRAIQSRLQLPGEIGNTDPQRTIKKPIEDAIEELEIKHCEQYGNTEFGLLPVYDDNAPIADYLDNGYLKIELKGSFANMFIDISKDVTKQIETAQKRNERIIERAIAINTAKQLEAK</sequence>
<protein>
    <recommendedName>
        <fullName evidence="2">Initiator Rep protein domain-containing protein</fullName>
    </recommendedName>
</protein>
<name>A0A0H5PW75_9ZZZZ</name>
<accession>A0A0H5PW75</accession>
<dbReference type="EMBL" id="LN852819">
    <property type="protein sequence ID" value="CRY94006.1"/>
    <property type="molecule type" value="Genomic_DNA"/>
</dbReference>
<organism evidence="1">
    <name type="scientific">uncultured prokaryote</name>
    <dbReference type="NCBI Taxonomy" id="198431"/>
    <lineage>
        <taxon>unclassified sequences</taxon>
        <taxon>environmental samples</taxon>
    </lineage>
</organism>
<evidence type="ECO:0000313" key="1">
    <source>
        <dbReference type="EMBL" id="CRY94006.1"/>
    </source>
</evidence>
<reference evidence="1" key="2">
    <citation type="submission" date="2015-07" db="EMBL/GenBank/DDBJ databases">
        <title>Plasmids, circular viruses and viroids from rat gut.</title>
        <authorList>
            <person name="Jorgensen T.J."/>
            <person name="Hansen M.A."/>
            <person name="Xu Z."/>
            <person name="Tabak M.A."/>
            <person name="Sorensen S.J."/>
            <person name="Hansen L.H."/>
        </authorList>
    </citation>
    <scope>NUCLEOTIDE SEQUENCE</scope>
    <source>
        <strain evidence="1">RGRH0129</strain>
    </source>
</reference>
<reference evidence="1" key="1">
    <citation type="submission" date="2015-06" db="EMBL/GenBank/DDBJ databases">
        <authorList>
            <person name="Joergensen T."/>
        </authorList>
    </citation>
    <scope>NUCLEOTIDE SEQUENCE</scope>
    <source>
        <strain evidence="1">RGRH0129</strain>
    </source>
</reference>
<evidence type="ECO:0008006" key="2">
    <source>
        <dbReference type="Google" id="ProtNLM"/>
    </source>
</evidence>
<proteinExistence type="predicted"/>
<dbReference type="AlphaFoldDB" id="A0A0H5PW75"/>